<accession>A0A6M3X8K8</accession>
<sequence length="59" mass="6765">MGENMTCIIDETEARELAKEISRLLDDAHTKGGVPLTRDYLESIIYQELKRNPLNKTET</sequence>
<reference evidence="1" key="1">
    <citation type="submission" date="2020-03" db="EMBL/GenBank/DDBJ databases">
        <title>The deep terrestrial virosphere.</title>
        <authorList>
            <person name="Holmfeldt K."/>
            <person name="Nilsson E."/>
            <person name="Simone D."/>
            <person name="Lopez-Fernandez M."/>
            <person name="Wu X."/>
            <person name="de Brujin I."/>
            <person name="Lundin D."/>
            <person name="Andersson A."/>
            <person name="Bertilsson S."/>
            <person name="Dopson M."/>
        </authorList>
    </citation>
    <scope>NUCLEOTIDE SEQUENCE</scope>
    <source>
        <strain evidence="1">MM171B02517</strain>
    </source>
</reference>
<name>A0A6M3X8K8_9ZZZZ</name>
<proteinExistence type="predicted"/>
<protein>
    <submittedName>
        <fullName evidence="1">Uncharacterized protein</fullName>
    </submittedName>
</protein>
<gene>
    <name evidence="1" type="ORF">MM171B02517_0002</name>
</gene>
<evidence type="ECO:0000313" key="1">
    <source>
        <dbReference type="EMBL" id="QJH93015.1"/>
    </source>
</evidence>
<organism evidence="1">
    <name type="scientific">viral metagenome</name>
    <dbReference type="NCBI Taxonomy" id="1070528"/>
    <lineage>
        <taxon>unclassified sequences</taxon>
        <taxon>metagenomes</taxon>
        <taxon>organismal metagenomes</taxon>
    </lineage>
</organism>
<dbReference type="EMBL" id="MT143939">
    <property type="protein sequence ID" value="QJH93015.1"/>
    <property type="molecule type" value="Genomic_DNA"/>
</dbReference>
<dbReference type="AlphaFoldDB" id="A0A6M3X8K8"/>